<sequence>MRVIVLGGDGFCGWPTSLHLSANGHRVTIVDNLVRRRTDAELGASSLTPIRSIEERLQAWRETRNSPIDFAEIDVAHDYDALEELFREVRPDAIVHFAEQRAAPYSMKSPRHKRYTVDNNVNATNAVLCAMVEAAPDAHLVHLGTMGVYGYGKTKGMQIPEGYIDATLRSGGVSADVEILYPADPGSIYHMTKTLDQLLFFYYAKNDGLRITDLHQGIVWGTATPETLLDERLVNRFDYDGDYGTVLNRFLMQAAIGHPLTVHGSGGQTRAFIHIRDTVQCIEKAASTPPKRGERVRIINQMTETHRVRDLASMISGMTGVPVEHQHNPRKEAAENDLVVANDTLIKLGLQPTRLSDGLMTEVVEVARRYASRCDPAKIVSQSRWVRAEAAE</sequence>
<organism evidence="4 5">
    <name type="scientific">Plantimonas leprariae</name>
    <dbReference type="NCBI Taxonomy" id="2615207"/>
    <lineage>
        <taxon>Bacteria</taxon>
        <taxon>Pseudomonadati</taxon>
        <taxon>Pseudomonadota</taxon>
        <taxon>Alphaproteobacteria</taxon>
        <taxon>Hyphomicrobiales</taxon>
        <taxon>Aurantimonadaceae</taxon>
        <taxon>Plantimonas</taxon>
    </lineage>
</organism>
<evidence type="ECO:0000313" key="5">
    <source>
        <dbReference type="Proteomes" id="UP000432089"/>
    </source>
</evidence>
<name>A0A7V7PRE3_9HYPH</name>
<comment type="pathway">
    <text evidence="1">Bacterial outer membrane biogenesis; LPS O-antigen biosynthesis.</text>
</comment>
<dbReference type="EMBL" id="VZDO01000003">
    <property type="protein sequence ID" value="KAB0681262.1"/>
    <property type="molecule type" value="Genomic_DNA"/>
</dbReference>
<evidence type="ECO:0000313" key="4">
    <source>
        <dbReference type="EMBL" id="KAB0681262.1"/>
    </source>
</evidence>
<dbReference type="PANTHER" id="PTHR43000">
    <property type="entry name" value="DTDP-D-GLUCOSE 4,6-DEHYDRATASE-RELATED"/>
    <property type="match status" value="1"/>
</dbReference>
<keyword evidence="5" id="KW-1185">Reference proteome</keyword>
<dbReference type="Pfam" id="PF01370">
    <property type="entry name" value="Epimerase"/>
    <property type="match status" value="1"/>
</dbReference>
<dbReference type="AlphaFoldDB" id="A0A7V7PRE3"/>
<comment type="similarity">
    <text evidence="2">Belongs to the NAD(P)-dependent epimerase/dehydratase family.</text>
</comment>
<evidence type="ECO:0000256" key="2">
    <source>
        <dbReference type="ARBA" id="ARBA00007637"/>
    </source>
</evidence>
<accession>A0A7V7PRE3</accession>
<protein>
    <submittedName>
        <fullName evidence="4">NAD-dependent epimerase/dehydratase family protein</fullName>
    </submittedName>
</protein>
<dbReference type="InterPro" id="IPR001509">
    <property type="entry name" value="Epimerase_deHydtase"/>
</dbReference>
<feature type="domain" description="NAD-dependent epimerase/dehydratase" evidence="3">
    <location>
        <begin position="3"/>
        <end position="289"/>
    </location>
</feature>
<dbReference type="SUPFAM" id="SSF51735">
    <property type="entry name" value="NAD(P)-binding Rossmann-fold domains"/>
    <property type="match status" value="1"/>
</dbReference>
<gene>
    <name evidence="4" type="ORF">F6X38_05055</name>
</gene>
<dbReference type="RefSeq" id="WP_150968458.1">
    <property type="nucleotide sequence ID" value="NZ_VZDO01000003.1"/>
</dbReference>
<dbReference type="Proteomes" id="UP000432089">
    <property type="component" value="Unassembled WGS sequence"/>
</dbReference>
<evidence type="ECO:0000259" key="3">
    <source>
        <dbReference type="Pfam" id="PF01370"/>
    </source>
</evidence>
<dbReference type="Gene3D" id="3.90.25.10">
    <property type="entry name" value="UDP-galactose 4-epimerase, domain 1"/>
    <property type="match status" value="1"/>
</dbReference>
<dbReference type="Gene3D" id="3.40.50.720">
    <property type="entry name" value="NAD(P)-binding Rossmann-like Domain"/>
    <property type="match status" value="1"/>
</dbReference>
<proteinExistence type="inferred from homology"/>
<reference evidence="4 5" key="1">
    <citation type="submission" date="2019-09" db="EMBL/GenBank/DDBJ databases">
        <title>YIM 132180 draft genome.</title>
        <authorList>
            <person name="Zhang K."/>
        </authorList>
    </citation>
    <scope>NUCLEOTIDE SEQUENCE [LARGE SCALE GENOMIC DNA]</scope>
    <source>
        <strain evidence="4 5">YIM 132180</strain>
    </source>
</reference>
<comment type="caution">
    <text evidence="4">The sequence shown here is derived from an EMBL/GenBank/DDBJ whole genome shotgun (WGS) entry which is preliminary data.</text>
</comment>
<dbReference type="InterPro" id="IPR036291">
    <property type="entry name" value="NAD(P)-bd_dom_sf"/>
</dbReference>
<evidence type="ECO:0000256" key="1">
    <source>
        <dbReference type="ARBA" id="ARBA00005125"/>
    </source>
</evidence>